<evidence type="ECO:0008006" key="5">
    <source>
        <dbReference type="Google" id="ProtNLM"/>
    </source>
</evidence>
<evidence type="ECO:0000313" key="4">
    <source>
        <dbReference type="Proteomes" id="UP000053831"/>
    </source>
</evidence>
<evidence type="ECO:0000313" key="3">
    <source>
        <dbReference type="EMBL" id="KOS16935.1"/>
    </source>
</evidence>
<name>A0A0M9VRS5_ESCWE</name>
<comment type="similarity">
    <text evidence="1">Belongs to the PPR family. P subfamily.</text>
</comment>
<dbReference type="EMBL" id="LGSR01000029">
    <property type="protein sequence ID" value="KOS16935.1"/>
    <property type="molecule type" value="Genomic_DNA"/>
</dbReference>
<dbReference type="Gene3D" id="1.25.40.10">
    <property type="entry name" value="Tetratricopeptide repeat domain"/>
    <property type="match status" value="2"/>
</dbReference>
<gene>
    <name evidence="3" type="ORF">ESCO_004817</name>
</gene>
<reference evidence="3 4" key="1">
    <citation type="submission" date="2015-07" db="EMBL/GenBank/DDBJ databases">
        <title>The genome of the fungus Escovopsis weberi, a specialized disease agent of ant agriculture.</title>
        <authorList>
            <person name="de Man T.J."/>
            <person name="Stajich J.E."/>
            <person name="Kubicek C.P."/>
            <person name="Chenthamara K."/>
            <person name="Atanasova L."/>
            <person name="Druzhinina I.S."/>
            <person name="Birnbaum S."/>
            <person name="Barribeau S.M."/>
            <person name="Teiling C."/>
            <person name="Suen G."/>
            <person name="Currie C."/>
            <person name="Gerardo N.M."/>
        </authorList>
    </citation>
    <scope>NUCLEOTIDE SEQUENCE [LARGE SCALE GENOMIC DNA]</scope>
</reference>
<feature type="region of interest" description="Disordered" evidence="2">
    <location>
        <begin position="33"/>
        <end position="68"/>
    </location>
</feature>
<dbReference type="OrthoDB" id="185373at2759"/>
<sequence>MSCRPIIRDLRSRDHGLCRTCFLRLVKQPARPSWVSPFSSRASSGGREPRTGSLSRQQRTARQRPREELERAMRRLKLERELANETKSGADFSVRYFEQDDDNRRRELADEQAFEQSFGGLDASEIGSSLADFQAGLKTADEKNAFNAVLEEVGERWDNMKSAEDIERMIAKMEDYTRAVDQEIQDVGADLPPEALAELLGDLPDLQDLQDLQEDLPLVEEPAARRTGGRPHIPSIPDGSFSIAQRKKIGKLNRVIAKTWSESNKRTGLSRATVSLIHRAYHSARLGLSHHWGAVPLDVWDYLWNAFATDESRNPSRLSYISALALDMMAAKAALTPKQQLLAIEAVFVNGWEDTAMRNWRRCIGTLGAEASETFQDFWELGVRMSCRAGDMAQAEQAANKLLDRRMSPRILMPLICACCEQLTPESHEKAWATYRRMRELLGDDMRLTDYDQVIAYFLVANQVENGLYAFVDMMSNGQIDLRKQKTLPSVVANKFFFGKWLKRLIGAGNLAGAHSVVEFMERRGIEGASIQVNGLLGAWLRSGGSDDADRADALAWRMIEARIRFVNDRHAAAAAGSGRTRPRPPVAGLPRATLETFYLLAENYRQRSLHAKLSRLWDAFREAELKPDAAMMNPLLESHIVMGQWRDALRLYRTLVDGLGVAPDPYTFSALWKTLEINRLHFVPDARLSAAAAAARAMFADVVRFRHAFPPDAGIDGQLARKILHTFRRLKDQAGFLLALMALRDLFRFLPSDTLVMELVLNTTKLSWDTPAQRKKLMRAKQELDFALSGAGQGDRERGEALYRFLQKKYWSEFDTRGKDRLAILDAMAKEMGVHDVLAPKKDLAGLL</sequence>
<dbReference type="InterPro" id="IPR011990">
    <property type="entry name" value="TPR-like_helical_dom_sf"/>
</dbReference>
<organism evidence="3 4">
    <name type="scientific">Escovopsis weberi</name>
    <dbReference type="NCBI Taxonomy" id="150374"/>
    <lineage>
        <taxon>Eukaryota</taxon>
        <taxon>Fungi</taxon>
        <taxon>Dikarya</taxon>
        <taxon>Ascomycota</taxon>
        <taxon>Pezizomycotina</taxon>
        <taxon>Sordariomycetes</taxon>
        <taxon>Hypocreomycetidae</taxon>
        <taxon>Hypocreales</taxon>
        <taxon>Hypocreaceae</taxon>
        <taxon>Escovopsis</taxon>
    </lineage>
</organism>
<evidence type="ECO:0000256" key="2">
    <source>
        <dbReference type="SAM" id="MobiDB-lite"/>
    </source>
</evidence>
<dbReference type="PANTHER" id="PTHR46128">
    <property type="entry name" value="MITOCHONDRIAL GROUP I INTRON SPLICING FACTOR CCM1"/>
    <property type="match status" value="1"/>
</dbReference>
<dbReference type="InterPro" id="IPR050872">
    <property type="entry name" value="PPR_P_subfamily"/>
</dbReference>
<evidence type="ECO:0000256" key="1">
    <source>
        <dbReference type="ARBA" id="ARBA00007626"/>
    </source>
</evidence>
<dbReference type="Proteomes" id="UP000053831">
    <property type="component" value="Unassembled WGS sequence"/>
</dbReference>
<protein>
    <recommendedName>
        <fullName evidence="5">Pentatricopeptide repeat-containing protein</fullName>
    </recommendedName>
</protein>
<accession>A0A0M9VRS5</accession>
<keyword evidence="4" id="KW-1185">Reference proteome</keyword>
<comment type="caution">
    <text evidence="3">The sequence shown here is derived from an EMBL/GenBank/DDBJ whole genome shotgun (WGS) entry which is preliminary data.</text>
</comment>
<dbReference type="PANTHER" id="PTHR46128:SF114">
    <property type="entry name" value="PENTACOTRIPEPTIDE-REPEAT REGION OF PRORP DOMAIN-CONTAINING PROTEIN"/>
    <property type="match status" value="1"/>
</dbReference>
<dbReference type="STRING" id="150374.A0A0M9VRS5"/>
<proteinExistence type="inferred from homology"/>
<dbReference type="AlphaFoldDB" id="A0A0M9VRS5"/>